<proteinExistence type="predicted"/>
<protein>
    <recommendedName>
        <fullName evidence="3">Phage gp6-like head-tail connector protein</fullName>
    </recommendedName>
</protein>
<evidence type="ECO:0000313" key="2">
    <source>
        <dbReference type="Proteomes" id="UP000215596"/>
    </source>
</evidence>
<dbReference type="OrthoDB" id="2664490at2"/>
<sequence length="179" mass="19967">MLASLKKAKRFFGVPEDDTSQDLEIITVLKAASAAIERETNRSYAYKPYRQTLDGSGTQFLRLRNYPVHEVFMLRVEGKQQDPDSFVIEPENGMLFRRTGWPCGARLVEVEYLAGYILPSDEAGAPPATLPENIELACIMFAQILLRSPGVKSERVGDISVTYDESKGLPDVVKALIQL</sequence>
<organism evidence="1 2">
    <name type="scientific">Paenibacillus campinasensis</name>
    <dbReference type="NCBI Taxonomy" id="66347"/>
    <lineage>
        <taxon>Bacteria</taxon>
        <taxon>Bacillati</taxon>
        <taxon>Bacillota</taxon>
        <taxon>Bacilli</taxon>
        <taxon>Bacillales</taxon>
        <taxon>Paenibacillaceae</taxon>
        <taxon>Paenibacillus</taxon>
    </lineage>
</organism>
<name>A0A268EKP2_9BACL</name>
<dbReference type="EMBL" id="NPBY01000063">
    <property type="protein sequence ID" value="PAD73675.1"/>
    <property type="molecule type" value="Genomic_DNA"/>
</dbReference>
<dbReference type="InterPro" id="IPR053746">
    <property type="entry name" value="Viral_HT_Connector_Assembly"/>
</dbReference>
<gene>
    <name evidence="1" type="ORF">CHH67_19765</name>
</gene>
<reference evidence="1 2" key="1">
    <citation type="submission" date="2017-07" db="EMBL/GenBank/DDBJ databases">
        <title>Isolation and whole genome analysis of endospore-forming bacteria from heroin.</title>
        <authorList>
            <person name="Kalinowski J."/>
            <person name="Ahrens B."/>
            <person name="Al-Dilaimi A."/>
            <person name="Winkler A."/>
            <person name="Wibberg D."/>
            <person name="Schleenbecker U."/>
            <person name="Ruckert C."/>
            <person name="Wolfel R."/>
            <person name="Grass G."/>
        </authorList>
    </citation>
    <scope>NUCLEOTIDE SEQUENCE [LARGE SCALE GENOMIC DNA]</scope>
    <source>
        <strain evidence="1 2">7537-G1</strain>
    </source>
</reference>
<dbReference type="Proteomes" id="UP000215596">
    <property type="component" value="Unassembled WGS sequence"/>
</dbReference>
<comment type="caution">
    <text evidence="1">The sequence shown here is derived from an EMBL/GenBank/DDBJ whole genome shotgun (WGS) entry which is preliminary data.</text>
</comment>
<accession>A0A268EKP2</accession>
<dbReference type="Gene3D" id="1.10.246.150">
    <property type="match status" value="1"/>
</dbReference>
<evidence type="ECO:0008006" key="3">
    <source>
        <dbReference type="Google" id="ProtNLM"/>
    </source>
</evidence>
<dbReference type="AlphaFoldDB" id="A0A268EKP2"/>
<evidence type="ECO:0000313" key="1">
    <source>
        <dbReference type="EMBL" id="PAD73675.1"/>
    </source>
</evidence>